<dbReference type="FunFam" id="2.60.40.1120:FF:000003">
    <property type="entry name" value="Outer membrane protein Omp121"/>
    <property type="match status" value="1"/>
</dbReference>
<keyword evidence="1" id="KW-1134">Transmembrane beta strand</keyword>
<dbReference type="EMBL" id="JAKKWZ010000045">
    <property type="protein sequence ID" value="MCG0341888.1"/>
    <property type="molecule type" value="Genomic_DNA"/>
</dbReference>
<name>A0AAW5AXN9_PHOVU</name>
<evidence type="ECO:0000256" key="1">
    <source>
        <dbReference type="PROSITE-ProRule" id="PRU01360"/>
    </source>
</evidence>
<keyword evidence="4" id="KW-0645">Protease</keyword>
<dbReference type="InterPro" id="IPR008969">
    <property type="entry name" value="CarboxyPept-like_regulatory"/>
</dbReference>
<feature type="signal peptide" evidence="2">
    <location>
        <begin position="1"/>
        <end position="23"/>
    </location>
</feature>
<dbReference type="InterPro" id="IPR039426">
    <property type="entry name" value="TonB-dep_rcpt-like"/>
</dbReference>
<sequence>MKQKDKFLLLMVLSCLPLGNAVAEQTGAGLYSPINQEVLQNTVKITGQVIDPNGEPIIGATVMEKGTTNGIVTDLDGNFSLTVFPSHKLQISYVGFQTQELNIGSNRSFKIVLKEDTELLDEVVVVGYGSVKKSDLTGAVASVSTQDLIRSGRTDAVGAMQGALPGVQIQRSNSKPGGEYNILIRGLNTISGSTSPLIVVDGVPGASLSNLNPDDIEKN</sequence>
<dbReference type="AlphaFoldDB" id="A0AAW5AXN9"/>
<keyword evidence="2" id="KW-0732">Signal</keyword>
<evidence type="ECO:0000259" key="3">
    <source>
        <dbReference type="Pfam" id="PF07715"/>
    </source>
</evidence>
<keyword evidence="4" id="KW-0378">Hydrolase</keyword>
<dbReference type="SUPFAM" id="SSF56935">
    <property type="entry name" value="Porins"/>
    <property type="match status" value="1"/>
</dbReference>
<dbReference type="Pfam" id="PF07715">
    <property type="entry name" value="Plug"/>
    <property type="match status" value="1"/>
</dbReference>
<dbReference type="Pfam" id="PF13715">
    <property type="entry name" value="CarbopepD_reg_2"/>
    <property type="match status" value="1"/>
</dbReference>
<dbReference type="GO" id="GO:0004180">
    <property type="term" value="F:carboxypeptidase activity"/>
    <property type="evidence" value="ECO:0007669"/>
    <property type="project" value="UniProtKB-KW"/>
</dbReference>
<proteinExistence type="inferred from homology"/>
<reference evidence="4" key="1">
    <citation type="submission" date="2022-01" db="EMBL/GenBank/DDBJ databases">
        <authorList>
            <person name="Mingchao X."/>
        </authorList>
    </citation>
    <scope>NUCLEOTIDE SEQUENCE</scope>
    <source>
        <strain evidence="4">Bv4372</strain>
    </source>
</reference>
<organism evidence="4 5">
    <name type="scientific">Phocaeicola vulgatus</name>
    <name type="common">Bacteroides vulgatus</name>
    <dbReference type="NCBI Taxonomy" id="821"/>
    <lineage>
        <taxon>Bacteria</taxon>
        <taxon>Pseudomonadati</taxon>
        <taxon>Bacteroidota</taxon>
        <taxon>Bacteroidia</taxon>
        <taxon>Bacteroidales</taxon>
        <taxon>Bacteroidaceae</taxon>
        <taxon>Phocaeicola</taxon>
    </lineage>
</organism>
<keyword evidence="4" id="KW-0121">Carboxypeptidase</keyword>
<protein>
    <submittedName>
        <fullName evidence="4">Carboxypeptidase-like regulatory domain-containing protein</fullName>
    </submittedName>
</protein>
<dbReference type="SUPFAM" id="SSF49464">
    <property type="entry name" value="Carboxypeptidase regulatory domain-like"/>
    <property type="match status" value="1"/>
</dbReference>
<comment type="caution">
    <text evidence="4">The sequence shown here is derived from an EMBL/GenBank/DDBJ whole genome shotgun (WGS) entry which is preliminary data.</text>
</comment>
<accession>A0AAW5AXN9</accession>
<comment type="subcellular location">
    <subcellularLocation>
        <location evidence="1">Cell outer membrane</location>
        <topology evidence="1">Multi-pass membrane protein</topology>
    </subcellularLocation>
</comment>
<feature type="chain" id="PRO_5043341394" evidence="2">
    <location>
        <begin position="24"/>
        <end position="219"/>
    </location>
</feature>
<evidence type="ECO:0000256" key="2">
    <source>
        <dbReference type="SAM" id="SignalP"/>
    </source>
</evidence>
<dbReference type="Gene3D" id="2.60.40.1120">
    <property type="entry name" value="Carboxypeptidase-like, regulatory domain"/>
    <property type="match status" value="1"/>
</dbReference>
<keyword evidence="1" id="KW-0812">Transmembrane</keyword>
<dbReference type="Proteomes" id="UP001201179">
    <property type="component" value="Unassembled WGS sequence"/>
</dbReference>
<gene>
    <name evidence="4" type="ORF">L4X52_18170</name>
</gene>
<dbReference type="GO" id="GO:0009279">
    <property type="term" value="C:cell outer membrane"/>
    <property type="evidence" value="ECO:0007669"/>
    <property type="project" value="UniProtKB-SubCell"/>
</dbReference>
<dbReference type="PROSITE" id="PS52016">
    <property type="entry name" value="TONB_DEPENDENT_REC_3"/>
    <property type="match status" value="1"/>
</dbReference>
<evidence type="ECO:0000313" key="4">
    <source>
        <dbReference type="EMBL" id="MCG0341888.1"/>
    </source>
</evidence>
<comment type="similarity">
    <text evidence="1">Belongs to the TonB-dependent receptor family.</text>
</comment>
<feature type="domain" description="TonB-dependent receptor plug" evidence="3">
    <location>
        <begin position="133"/>
        <end position="217"/>
    </location>
</feature>
<keyword evidence="1" id="KW-0998">Cell outer membrane</keyword>
<dbReference type="Gene3D" id="2.170.130.10">
    <property type="entry name" value="TonB-dependent receptor, plug domain"/>
    <property type="match status" value="1"/>
</dbReference>
<evidence type="ECO:0000313" key="5">
    <source>
        <dbReference type="Proteomes" id="UP001201179"/>
    </source>
</evidence>
<dbReference type="InterPro" id="IPR012910">
    <property type="entry name" value="Plug_dom"/>
</dbReference>
<keyword evidence="1" id="KW-0472">Membrane</keyword>
<dbReference type="InterPro" id="IPR037066">
    <property type="entry name" value="Plug_dom_sf"/>
</dbReference>
<keyword evidence="1" id="KW-0813">Transport</keyword>